<dbReference type="AlphaFoldDB" id="L7M091"/>
<dbReference type="InterPro" id="IPR026183">
    <property type="entry name" value="Taxilin_fam"/>
</dbReference>
<proteinExistence type="evidence at transcript level"/>
<evidence type="ECO:0000256" key="1">
    <source>
        <dbReference type="ARBA" id="ARBA00009550"/>
    </source>
</evidence>
<name>L7M091_RHIPC</name>
<reference evidence="3" key="2">
    <citation type="journal article" date="2015" name="J. Proteomics">
        <title>Sexual differences in the sialomes of the zebra tick, Rhipicephalus pulchellus.</title>
        <authorList>
            <person name="Tan A.W."/>
            <person name="Francischetti I.M."/>
            <person name="Slovak M."/>
            <person name="Kini R.M."/>
            <person name="Ribeiro J.M."/>
        </authorList>
    </citation>
    <scope>NUCLEOTIDE SEQUENCE</scope>
    <source>
        <tissue evidence="3">Salivary gland</tissue>
    </source>
</reference>
<evidence type="ECO:0000313" key="3">
    <source>
        <dbReference type="EMBL" id="JAA57470.1"/>
    </source>
</evidence>
<evidence type="ECO:0000256" key="2">
    <source>
        <dbReference type="SAM" id="Coils"/>
    </source>
</evidence>
<dbReference type="GO" id="GO:0019905">
    <property type="term" value="F:syntaxin binding"/>
    <property type="evidence" value="ECO:0007669"/>
    <property type="project" value="InterPro"/>
</dbReference>
<organism evidence="3">
    <name type="scientific">Rhipicephalus pulchellus</name>
    <name type="common">Yellow backed tick</name>
    <name type="synonym">Dermacentor pulchellus</name>
    <dbReference type="NCBI Taxonomy" id="72859"/>
    <lineage>
        <taxon>Eukaryota</taxon>
        <taxon>Metazoa</taxon>
        <taxon>Ecdysozoa</taxon>
        <taxon>Arthropoda</taxon>
        <taxon>Chelicerata</taxon>
        <taxon>Arachnida</taxon>
        <taxon>Acari</taxon>
        <taxon>Parasitiformes</taxon>
        <taxon>Ixodida</taxon>
        <taxon>Ixodoidea</taxon>
        <taxon>Ixodidae</taxon>
        <taxon>Rhipicephalinae</taxon>
        <taxon>Rhipicephalus</taxon>
        <taxon>Rhipicephalus</taxon>
    </lineage>
</organism>
<reference evidence="3" key="1">
    <citation type="submission" date="2012-11" db="EMBL/GenBank/DDBJ databases">
        <authorList>
            <person name="Lucero-Rivera Y.E."/>
            <person name="Tovar-Ramirez D."/>
        </authorList>
    </citation>
    <scope>NUCLEOTIDE SEQUENCE</scope>
    <source>
        <tissue evidence="3">Salivary gland</tissue>
    </source>
</reference>
<protein>
    <submittedName>
        <fullName evidence="3">Putative myosin</fullName>
    </submittedName>
</protein>
<dbReference type="EMBL" id="GACK01007564">
    <property type="protein sequence ID" value="JAA57470.1"/>
    <property type="molecule type" value="mRNA"/>
</dbReference>
<accession>L7M091</accession>
<keyword evidence="2" id="KW-0175">Coiled coil</keyword>
<feature type="coiled-coil region" evidence="2">
    <location>
        <begin position="149"/>
        <end position="218"/>
    </location>
</feature>
<dbReference type="Pfam" id="PF09728">
    <property type="entry name" value="Taxilin"/>
    <property type="match status" value="1"/>
</dbReference>
<sequence length="251" mass="28940">MMRIRDEEEKRREVASKFQTTLMDITTVLEENQARSVQLREENFQLAQRLKGVIDHYDLWEKNIDAVLKQKELQAQVATTHLARAQAQLQAERQAFLAEKQIVLKQVCDSQRQQEELAARESHLREELSSHASKYEEFQGALVQSNQLFRTFKQDMEKMSKKIKKLEKETAQWKSRWEASNKALADITAEKHGRDKELVAAQQRVITLEKLCRALQLERNELSMKVKALGIDTAATEDSGTAEVVNESTEG</sequence>
<dbReference type="PANTHER" id="PTHR16127:SF13">
    <property type="entry name" value="GH01188P"/>
    <property type="match status" value="1"/>
</dbReference>
<comment type="similarity">
    <text evidence="1">Belongs to the taxilin family.</text>
</comment>
<dbReference type="PANTHER" id="PTHR16127">
    <property type="entry name" value="TAXILIN"/>
    <property type="match status" value="1"/>
</dbReference>